<comment type="caution">
    <text evidence="1">The sequence shown here is derived from an EMBL/GenBank/DDBJ whole genome shotgun (WGS) entry which is preliminary data.</text>
</comment>
<proteinExistence type="predicted"/>
<dbReference type="AlphaFoldDB" id="A0A370I8L7"/>
<evidence type="ECO:0000313" key="1">
    <source>
        <dbReference type="EMBL" id="RDI65734.1"/>
    </source>
</evidence>
<dbReference type="EMBL" id="QQBC01000005">
    <property type="protein sequence ID" value="RDI65734.1"/>
    <property type="molecule type" value="Genomic_DNA"/>
</dbReference>
<reference evidence="1 2" key="1">
    <citation type="submission" date="2018-07" db="EMBL/GenBank/DDBJ databases">
        <title>Genomic Encyclopedia of Type Strains, Phase IV (KMG-IV): sequencing the most valuable type-strain genomes for metagenomic binning, comparative biology and taxonomic classification.</title>
        <authorList>
            <person name="Goeker M."/>
        </authorList>
    </citation>
    <scope>NUCLEOTIDE SEQUENCE [LARGE SCALE GENOMIC DNA]</scope>
    <source>
        <strain evidence="1 2">DSM 44290</strain>
    </source>
</reference>
<keyword evidence="2" id="KW-1185">Reference proteome</keyword>
<gene>
    <name evidence="1" type="ORF">DFR76_10549</name>
</gene>
<dbReference type="Pfam" id="PF19818">
    <property type="entry name" value="DUF6301"/>
    <property type="match status" value="1"/>
</dbReference>
<accession>A0A370I8L7</accession>
<evidence type="ECO:0000313" key="2">
    <source>
        <dbReference type="Proteomes" id="UP000254869"/>
    </source>
</evidence>
<sequence>MRADLDRAIQVIQGALEFNWAWTVDDLPEFVRQVGWQLANLDQRSPTLTTDFDINRTDVMAFHDNSVDPARPTKRIWIYFTDVILDDANVKPLLSNAFDELAQRIFQLVGQRPLVGGGKIRIGCCVETCPDSC</sequence>
<dbReference type="RefSeq" id="WP_067999941.1">
    <property type="nucleotide sequence ID" value="NZ_QQBC01000005.1"/>
</dbReference>
<organism evidence="1 2">
    <name type="scientific">Nocardia pseudobrasiliensis</name>
    <dbReference type="NCBI Taxonomy" id="45979"/>
    <lineage>
        <taxon>Bacteria</taxon>
        <taxon>Bacillati</taxon>
        <taxon>Actinomycetota</taxon>
        <taxon>Actinomycetes</taxon>
        <taxon>Mycobacteriales</taxon>
        <taxon>Nocardiaceae</taxon>
        <taxon>Nocardia</taxon>
    </lineage>
</organism>
<dbReference type="Proteomes" id="UP000254869">
    <property type="component" value="Unassembled WGS sequence"/>
</dbReference>
<name>A0A370I8L7_9NOCA</name>
<protein>
    <submittedName>
        <fullName evidence="1">Uncharacterized protein</fullName>
    </submittedName>
</protein>
<dbReference type="InterPro" id="IPR046268">
    <property type="entry name" value="DUF6301"/>
</dbReference>